<dbReference type="AlphaFoldDB" id="A0A834I1X9"/>
<evidence type="ECO:0000313" key="1">
    <source>
        <dbReference type="EMBL" id="KAF7270997.1"/>
    </source>
</evidence>
<evidence type="ECO:0000313" key="2">
    <source>
        <dbReference type="Proteomes" id="UP000625711"/>
    </source>
</evidence>
<organism evidence="1 2">
    <name type="scientific">Rhynchophorus ferrugineus</name>
    <name type="common">Red palm weevil</name>
    <name type="synonym">Curculio ferrugineus</name>
    <dbReference type="NCBI Taxonomy" id="354439"/>
    <lineage>
        <taxon>Eukaryota</taxon>
        <taxon>Metazoa</taxon>
        <taxon>Ecdysozoa</taxon>
        <taxon>Arthropoda</taxon>
        <taxon>Hexapoda</taxon>
        <taxon>Insecta</taxon>
        <taxon>Pterygota</taxon>
        <taxon>Neoptera</taxon>
        <taxon>Endopterygota</taxon>
        <taxon>Coleoptera</taxon>
        <taxon>Polyphaga</taxon>
        <taxon>Cucujiformia</taxon>
        <taxon>Curculionidae</taxon>
        <taxon>Dryophthorinae</taxon>
        <taxon>Rhynchophorus</taxon>
    </lineage>
</organism>
<keyword evidence="2" id="KW-1185">Reference proteome</keyword>
<proteinExistence type="predicted"/>
<dbReference type="Proteomes" id="UP000625711">
    <property type="component" value="Unassembled WGS sequence"/>
</dbReference>
<accession>A0A834I1X9</accession>
<gene>
    <name evidence="1" type="ORF">GWI33_016077</name>
</gene>
<sequence>MPAPFPTPNLFIWNVVSASLIRSDNDDIPKTKSWRRATARTTKSHVRGAGGFYFFGSLRLVVADIVVVEHGGTSAMLAGVRPGERCTYQRQRNQDKLSSIWSRHAIPA</sequence>
<reference evidence="1" key="1">
    <citation type="submission" date="2020-08" db="EMBL/GenBank/DDBJ databases">
        <title>Genome sequencing and assembly of the red palm weevil Rhynchophorus ferrugineus.</title>
        <authorList>
            <person name="Dias G.B."/>
            <person name="Bergman C.M."/>
            <person name="Manee M."/>
        </authorList>
    </citation>
    <scope>NUCLEOTIDE SEQUENCE</scope>
    <source>
        <strain evidence="1">AA-2017</strain>
        <tissue evidence="1">Whole larva</tissue>
    </source>
</reference>
<name>A0A834I1X9_RHYFE</name>
<comment type="caution">
    <text evidence="1">The sequence shown here is derived from an EMBL/GenBank/DDBJ whole genome shotgun (WGS) entry which is preliminary data.</text>
</comment>
<protein>
    <submittedName>
        <fullName evidence="1">Uncharacterized protein</fullName>
    </submittedName>
</protein>
<dbReference type="EMBL" id="JAACXV010014028">
    <property type="protein sequence ID" value="KAF7270997.1"/>
    <property type="molecule type" value="Genomic_DNA"/>
</dbReference>